<dbReference type="InterPro" id="IPR036291">
    <property type="entry name" value="NAD(P)-bd_dom_sf"/>
</dbReference>
<dbReference type="SUPFAM" id="SSF55347">
    <property type="entry name" value="Glyceraldehyde-3-phosphate dehydrogenase-like, C-terminal domain"/>
    <property type="match status" value="1"/>
</dbReference>
<gene>
    <name evidence="2" type="ORF">SAMN05421504_101350</name>
</gene>
<evidence type="ECO:0000313" key="2">
    <source>
        <dbReference type="EMBL" id="SDW35255.1"/>
    </source>
</evidence>
<dbReference type="EMBL" id="FNON01000001">
    <property type="protein sequence ID" value="SDW35255.1"/>
    <property type="molecule type" value="Genomic_DNA"/>
</dbReference>
<dbReference type="Gene3D" id="3.40.50.720">
    <property type="entry name" value="NAD(P)-binding Rossmann-like Domain"/>
    <property type="match status" value="1"/>
</dbReference>
<sequence>MSRAGIVLVGLGETALTAHLPALLRHPAVRVAGLVDPIDRRRVLAQERVRAPAFGDVTPFLDDPSVDGFILATPPWVTPALLDRLVRSGRCVLTGQVLATTSRAARPLSALPTEFRSRVQTGLAYRHDPALAVLRDWITRGKLGESLLVRVHVYGELRDRADPKHTERIEAALVHGMPVLHEGSHVFDWLSYLFDGGPRTVEDTWAFPTRSGLAQPNVCGARLVYPKGTVVLAEFGWLASAFPHAELSVVGDRGHARLDTGSFVLDLITADGAERVEFEPDHRTRCFDLQLERFVELITGVRAEPTPDLADGLAALALSERIANLARGLMG</sequence>
<dbReference type="SUPFAM" id="SSF51735">
    <property type="entry name" value="NAD(P)-binding Rossmann-fold domains"/>
    <property type="match status" value="1"/>
</dbReference>
<proteinExistence type="predicted"/>
<dbReference type="Proteomes" id="UP000199515">
    <property type="component" value="Unassembled WGS sequence"/>
</dbReference>
<organism evidence="2 3">
    <name type="scientific">Amycolatopsis xylanica</name>
    <dbReference type="NCBI Taxonomy" id="589385"/>
    <lineage>
        <taxon>Bacteria</taxon>
        <taxon>Bacillati</taxon>
        <taxon>Actinomycetota</taxon>
        <taxon>Actinomycetes</taxon>
        <taxon>Pseudonocardiales</taxon>
        <taxon>Pseudonocardiaceae</taxon>
        <taxon>Amycolatopsis</taxon>
    </lineage>
</organism>
<accession>A0A1H2SUY2</accession>
<keyword evidence="3" id="KW-1185">Reference proteome</keyword>
<dbReference type="RefSeq" id="WP_091285687.1">
    <property type="nucleotide sequence ID" value="NZ_FNON01000001.1"/>
</dbReference>
<dbReference type="Pfam" id="PF22725">
    <property type="entry name" value="GFO_IDH_MocA_C3"/>
    <property type="match status" value="1"/>
</dbReference>
<dbReference type="STRING" id="589385.SAMN05421504_101350"/>
<feature type="domain" description="GFO/IDH/MocA-like oxidoreductase" evidence="1">
    <location>
        <begin position="134"/>
        <end position="256"/>
    </location>
</feature>
<dbReference type="PANTHER" id="PTHR43377:SF1">
    <property type="entry name" value="BILIVERDIN REDUCTASE A"/>
    <property type="match status" value="1"/>
</dbReference>
<protein>
    <submittedName>
        <fullName evidence="2">Predicted dehydrogenase</fullName>
    </submittedName>
</protein>
<dbReference type="PANTHER" id="PTHR43377">
    <property type="entry name" value="BILIVERDIN REDUCTASE A"/>
    <property type="match status" value="1"/>
</dbReference>
<reference evidence="2 3" key="1">
    <citation type="submission" date="2016-10" db="EMBL/GenBank/DDBJ databases">
        <authorList>
            <person name="de Groot N.N."/>
        </authorList>
    </citation>
    <scope>NUCLEOTIDE SEQUENCE [LARGE SCALE GENOMIC DNA]</scope>
    <source>
        <strain evidence="2 3">CPCC 202699</strain>
    </source>
</reference>
<name>A0A1H2SUY2_9PSEU</name>
<evidence type="ECO:0000313" key="3">
    <source>
        <dbReference type="Proteomes" id="UP000199515"/>
    </source>
</evidence>
<dbReference type="AlphaFoldDB" id="A0A1H2SUY2"/>
<dbReference type="InterPro" id="IPR055170">
    <property type="entry name" value="GFO_IDH_MocA-like_dom"/>
</dbReference>
<dbReference type="Gene3D" id="3.30.360.10">
    <property type="entry name" value="Dihydrodipicolinate Reductase, domain 2"/>
    <property type="match status" value="1"/>
</dbReference>
<dbReference type="InterPro" id="IPR051450">
    <property type="entry name" value="Gfo/Idh/MocA_Oxidoreductases"/>
</dbReference>
<dbReference type="OrthoDB" id="9815825at2"/>
<evidence type="ECO:0000259" key="1">
    <source>
        <dbReference type="Pfam" id="PF22725"/>
    </source>
</evidence>